<accession>A0A426YT75</accession>
<evidence type="ECO:0000313" key="3">
    <source>
        <dbReference type="Proteomes" id="UP000287651"/>
    </source>
</evidence>
<reference evidence="2 3" key="1">
    <citation type="journal article" date="2014" name="Agronomy (Basel)">
        <title>A Draft Genome Sequence for Ensete ventricosum, the Drought-Tolerant Tree Against Hunger.</title>
        <authorList>
            <person name="Harrison J."/>
            <person name="Moore K.A."/>
            <person name="Paszkiewicz K."/>
            <person name="Jones T."/>
            <person name="Grant M."/>
            <person name="Ambacheew D."/>
            <person name="Muzemil S."/>
            <person name="Studholme D.J."/>
        </authorList>
    </citation>
    <scope>NUCLEOTIDE SEQUENCE [LARGE SCALE GENOMIC DNA]</scope>
</reference>
<sequence>MRSMLLPEQPWRPSCRPILGAFHSVAPILVRPRVGAPFGAAPLRCSHGDAQTPASRSSSPQDDQGPPQEAVLKAISGESPKDPNLLSVAL</sequence>
<evidence type="ECO:0000256" key="1">
    <source>
        <dbReference type="SAM" id="MobiDB-lite"/>
    </source>
</evidence>
<comment type="caution">
    <text evidence="2">The sequence shown here is derived from an EMBL/GenBank/DDBJ whole genome shotgun (WGS) entry which is preliminary data.</text>
</comment>
<gene>
    <name evidence="2" type="ORF">B296_00017016</name>
</gene>
<proteinExistence type="predicted"/>
<feature type="compositionally biased region" description="Polar residues" evidence="1">
    <location>
        <begin position="52"/>
        <end position="62"/>
    </location>
</feature>
<protein>
    <submittedName>
        <fullName evidence="2">Uncharacterized protein</fullName>
    </submittedName>
</protein>
<dbReference type="AlphaFoldDB" id="A0A426YT75"/>
<dbReference type="Proteomes" id="UP000287651">
    <property type="component" value="Unassembled WGS sequence"/>
</dbReference>
<evidence type="ECO:0000313" key="2">
    <source>
        <dbReference type="EMBL" id="RRT54871.1"/>
    </source>
</evidence>
<name>A0A426YT75_ENSVE</name>
<feature type="region of interest" description="Disordered" evidence="1">
    <location>
        <begin position="44"/>
        <end position="69"/>
    </location>
</feature>
<organism evidence="2 3">
    <name type="scientific">Ensete ventricosum</name>
    <name type="common">Abyssinian banana</name>
    <name type="synonym">Musa ensete</name>
    <dbReference type="NCBI Taxonomy" id="4639"/>
    <lineage>
        <taxon>Eukaryota</taxon>
        <taxon>Viridiplantae</taxon>
        <taxon>Streptophyta</taxon>
        <taxon>Embryophyta</taxon>
        <taxon>Tracheophyta</taxon>
        <taxon>Spermatophyta</taxon>
        <taxon>Magnoliopsida</taxon>
        <taxon>Liliopsida</taxon>
        <taxon>Zingiberales</taxon>
        <taxon>Musaceae</taxon>
        <taxon>Ensete</taxon>
    </lineage>
</organism>
<dbReference type="EMBL" id="AMZH03010372">
    <property type="protein sequence ID" value="RRT54871.1"/>
    <property type="molecule type" value="Genomic_DNA"/>
</dbReference>